<accession>A0A383R8J8</accession>
<dbReference type="EMBL" id="LS992241">
    <property type="protein sequence ID" value="SYX83113.1"/>
    <property type="molecule type" value="Genomic_DNA"/>
</dbReference>
<name>A0A383R8J8_PAEAL</name>
<reference evidence="2" key="1">
    <citation type="submission" date="2018-08" db="EMBL/GenBank/DDBJ databases">
        <authorList>
            <person name="Chevrot R."/>
        </authorList>
    </citation>
    <scope>NUCLEOTIDE SEQUENCE [LARGE SCALE GENOMIC DNA]</scope>
</reference>
<dbReference type="Proteomes" id="UP000304148">
    <property type="component" value="Chromosome"/>
</dbReference>
<evidence type="ECO:0008006" key="3">
    <source>
        <dbReference type="Google" id="ProtNLM"/>
    </source>
</evidence>
<proteinExistence type="predicted"/>
<protein>
    <recommendedName>
        <fullName evidence="3">DSBA-like thioredoxin domain-containing protein</fullName>
    </recommendedName>
</protein>
<evidence type="ECO:0000313" key="2">
    <source>
        <dbReference type="Proteomes" id="UP000304148"/>
    </source>
</evidence>
<sequence length="58" mass="6596">MDYRVGRRNVSKKVEIISDIACPWCYVAKTELVRFKQGGIGFDSKIVNDFDDAGTIRI</sequence>
<dbReference type="AlphaFoldDB" id="A0A383R8J8"/>
<gene>
    <name evidence="1" type="ORF">PBLR_11535</name>
</gene>
<evidence type="ECO:0000313" key="1">
    <source>
        <dbReference type="EMBL" id="SYX83113.1"/>
    </source>
</evidence>
<dbReference type="Gene3D" id="3.40.30.10">
    <property type="entry name" value="Glutaredoxin"/>
    <property type="match status" value="1"/>
</dbReference>
<organism evidence="1 2">
    <name type="scientific">Paenibacillus alvei</name>
    <name type="common">Bacillus alvei</name>
    <dbReference type="NCBI Taxonomy" id="44250"/>
    <lineage>
        <taxon>Bacteria</taxon>
        <taxon>Bacillati</taxon>
        <taxon>Bacillota</taxon>
        <taxon>Bacilli</taxon>
        <taxon>Bacillales</taxon>
        <taxon>Paenibacillaceae</taxon>
        <taxon>Paenibacillus</taxon>
    </lineage>
</organism>